<feature type="compositionally biased region" description="Polar residues" evidence="1">
    <location>
        <begin position="57"/>
        <end position="73"/>
    </location>
</feature>
<evidence type="ECO:0000313" key="2">
    <source>
        <dbReference type="EMBL" id="SDE71083.1"/>
    </source>
</evidence>
<reference evidence="2 3" key="1">
    <citation type="submission" date="2016-10" db="EMBL/GenBank/DDBJ databases">
        <authorList>
            <person name="Varghese N."/>
            <person name="Submissions S."/>
        </authorList>
    </citation>
    <scope>NUCLEOTIDE SEQUENCE [LARGE SCALE GENOMIC DNA]</scope>
    <source>
        <strain evidence="2 3">S7-754</strain>
    </source>
</reference>
<dbReference type="EMBL" id="FNBI01000001">
    <property type="protein sequence ID" value="SDE71083.1"/>
    <property type="molecule type" value="Genomic_DNA"/>
</dbReference>
<evidence type="ECO:0000313" key="3">
    <source>
        <dbReference type="Proteomes" id="UP000323502"/>
    </source>
</evidence>
<feature type="region of interest" description="Disordered" evidence="1">
    <location>
        <begin position="144"/>
        <end position="173"/>
    </location>
</feature>
<name>A0A1G7F575_9SPHN</name>
<protein>
    <submittedName>
        <fullName evidence="2">Protein TonB</fullName>
    </submittedName>
</protein>
<organism evidence="2 3">
    <name type="scientific">Sphingomonas carotinifaciens</name>
    <dbReference type="NCBI Taxonomy" id="1166323"/>
    <lineage>
        <taxon>Bacteria</taxon>
        <taxon>Pseudomonadati</taxon>
        <taxon>Pseudomonadota</taxon>
        <taxon>Alphaproteobacteria</taxon>
        <taxon>Sphingomonadales</taxon>
        <taxon>Sphingomonadaceae</taxon>
        <taxon>Sphingomonas</taxon>
    </lineage>
</organism>
<dbReference type="Proteomes" id="UP000323502">
    <property type="component" value="Unassembled WGS sequence"/>
</dbReference>
<gene>
    <name evidence="2" type="ORF">SAMN05216557_101242</name>
</gene>
<keyword evidence="3" id="KW-1185">Reference proteome</keyword>
<sequence length="274" mass="29333">MHGRAPRSPSSVSPALLLRYLPERHRLFLRRRGASLGLTLLAHLLLAWLLLHLAPSFTPQKKGPTTNSFSLSPETEGGDAPAPTKQPSAEKSSPSAGAPPAAKVPQPPTPIEPRTKPAEEAPATPWLWGDKALFEASDIARIPNAGPVGRGAGTAQGDDSGADSVAAYGPGAGPGGQRLYKADWLREPTDAELNGYLPRNIPPKAWAEIACQTAPDNRVENCRVLGDSHMGSGLARTLREAAWQFRIRPPRIGGKPMIGAWVRIHFDFTRKPGE</sequence>
<proteinExistence type="predicted"/>
<feature type="region of interest" description="Disordered" evidence="1">
    <location>
        <begin position="57"/>
        <end position="125"/>
    </location>
</feature>
<accession>A0A1G7F575</accession>
<dbReference type="AlphaFoldDB" id="A0A1G7F575"/>
<evidence type="ECO:0000256" key="1">
    <source>
        <dbReference type="SAM" id="MobiDB-lite"/>
    </source>
</evidence>
<feature type="compositionally biased region" description="Low complexity" evidence="1">
    <location>
        <begin position="87"/>
        <end position="104"/>
    </location>
</feature>